<organism evidence="3">
    <name type="scientific">Dissoconium aciculare CBS 342.82</name>
    <dbReference type="NCBI Taxonomy" id="1314786"/>
    <lineage>
        <taxon>Eukaryota</taxon>
        <taxon>Fungi</taxon>
        <taxon>Dikarya</taxon>
        <taxon>Ascomycota</taxon>
        <taxon>Pezizomycotina</taxon>
        <taxon>Dothideomycetes</taxon>
        <taxon>Dothideomycetidae</taxon>
        <taxon>Mycosphaerellales</taxon>
        <taxon>Dissoconiaceae</taxon>
        <taxon>Dissoconium</taxon>
    </lineage>
</organism>
<evidence type="ECO:0000313" key="2">
    <source>
        <dbReference type="Proteomes" id="UP000504637"/>
    </source>
</evidence>
<reference evidence="3" key="1">
    <citation type="submission" date="2020-01" db="EMBL/GenBank/DDBJ databases">
        <authorList>
            <consortium name="DOE Joint Genome Institute"/>
            <person name="Haridas S."/>
            <person name="Albert R."/>
            <person name="Binder M."/>
            <person name="Bloem J."/>
            <person name="Labutti K."/>
            <person name="Salamov A."/>
            <person name="Andreopoulos B."/>
            <person name="Baker S.E."/>
            <person name="Barry K."/>
            <person name="Bills G."/>
            <person name="Bluhm B.H."/>
            <person name="Cannon C."/>
            <person name="Castanera R."/>
            <person name="Culley D.E."/>
            <person name="Daum C."/>
            <person name="Ezra D."/>
            <person name="Gonzalez J.B."/>
            <person name="Henrissat B."/>
            <person name="Kuo A."/>
            <person name="Liang C."/>
            <person name="Lipzen A."/>
            <person name="Lutzoni F."/>
            <person name="Magnuson J."/>
            <person name="Mondo S."/>
            <person name="Nolan M."/>
            <person name="Ohm R."/>
            <person name="Pangilinan J."/>
            <person name="Park H.-J."/>
            <person name="Ramirez L."/>
            <person name="Alfaro M."/>
            <person name="Sun H."/>
            <person name="Tritt A."/>
            <person name="Yoshinaga Y."/>
            <person name="Zwiers L.-H."/>
            <person name="Turgeon B.G."/>
            <person name="Goodwin S.B."/>
            <person name="Spatafora J.W."/>
            <person name="Crous P.W."/>
            <person name="Grigoriev I.V."/>
        </authorList>
    </citation>
    <scope>NUCLEOTIDE SEQUENCE</scope>
    <source>
        <strain evidence="3">CBS 342.82</strain>
    </source>
</reference>
<feature type="region of interest" description="Disordered" evidence="1">
    <location>
        <begin position="580"/>
        <end position="605"/>
    </location>
</feature>
<reference evidence="3" key="2">
    <citation type="submission" date="2020-04" db="EMBL/GenBank/DDBJ databases">
        <authorList>
            <consortium name="NCBI Genome Project"/>
        </authorList>
    </citation>
    <scope>NUCLEOTIDE SEQUENCE</scope>
    <source>
        <strain evidence="3">CBS 342.82</strain>
    </source>
</reference>
<dbReference type="GeneID" id="54360643"/>
<sequence length="634" mass="69602">MTQPSSRNTSFIDGVELFEMDWTGGSKRRFADRKGNSTLQKQRAHFAKARAAVLKRSSAPSTSLRNFRPDYNKADQAAGNEYETIQTRSKNSRKRSHAESISRFPGEQHTGDDALEVCRQQLKAKNDWLGLSAARPLQIAFPTHEDKAAIGKRRKVGRTNSVRARQPVAVQEAPLFAECPFFEEHLMSGALVPPADDEIRVKIGTDAFESQTLPSRISRTPATTHIRNISSHYRLPSGDMSGPSPIDSGGLTRVTDPNEWLGVCSDQCVQDIADVHAREHHLALGGHADIDSLEDSVTVPAIPGELLSLPSPPAAPSANVPQIASCDLFIREPSRPDRGTPLQDQSLHIATAPSLARPSPVVNSVEMDEQNWRQFLEVDPDPYSEVSIVVLRSSSQHLTASTMIPPAARPSPQKVLLEQDHVRAEEPETYEAQRSQNRPTPSADQSVLVTSHGGLSPSASLQQIQRLVNLIPPRTDFRNETVADEDMWRRFVIGSQGSDNSSSTHRNPRVVREMCDSEIEPMSSIISSDKATVATSRPAATTMAELSEICDNCEGKTIDNFPLQKSLSVVAQASTIHHGLSDEESQLSEVESEAPERHTLAVSLDPRRRFRKPVDIAPVARISTRSGRVAGRKS</sequence>
<protein>
    <submittedName>
        <fullName evidence="3">Uncharacterized protein</fullName>
    </submittedName>
</protein>
<name>A0A6J3ME91_9PEZI</name>
<reference evidence="3" key="3">
    <citation type="submission" date="2025-08" db="UniProtKB">
        <authorList>
            <consortium name="RefSeq"/>
        </authorList>
    </citation>
    <scope>IDENTIFICATION</scope>
    <source>
        <strain evidence="3">CBS 342.82</strain>
    </source>
</reference>
<accession>A0A6J3ME91</accession>
<feature type="compositionally biased region" description="Acidic residues" evidence="1">
    <location>
        <begin position="582"/>
        <end position="593"/>
    </location>
</feature>
<feature type="region of interest" description="Disordered" evidence="1">
    <location>
        <begin position="425"/>
        <end position="456"/>
    </location>
</feature>
<dbReference type="AlphaFoldDB" id="A0A6J3ME91"/>
<feature type="region of interest" description="Disordered" evidence="1">
    <location>
        <begin position="79"/>
        <end position="112"/>
    </location>
</feature>
<keyword evidence="2" id="KW-1185">Reference proteome</keyword>
<proteinExistence type="predicted"/>
<dbReference type="OrthoDB" id="5426563at2759"/>
<gene>
    <name evidence="3" type="ORF">K489DRAFT_367203</name>
</gene>
<feature type="compositionally biased region" description="Polar residues" evidence="1">
    <location>
        <begin position="432"/>
        <end position="449"/>
    </location>
</feature>
<evidence type="ECO:0000313" key="3">
    <source>
        <dbReference type="RefSeq" id="XP_033462965.1"/>
    </source>
</evidence>
<evidence type="ECO:0000256" key="1">
    <source>
        <dbReference type="SAM" id="MobiDB-lite"/>
    </source>
</evidence>
<dbReference type="Proteomes" id="UP000504637">
    <property type="component" value="Unplaced"/>
</dbReference>
<dbReference type="RefSeq" id="XP_033462965.1">
    <property type="nucleotide sequence ID" value="XM_033602843.1"/>
</dbReference>